<dbReference type="AlphaFoldDB" id="A0AAV4CNF4"/>
<dbReference type="Proteomes" id="UP000735302">
    <property type="component" value="Unassembled WGS sequence"/>
</dbReference>
<dbReference type="Pfam" id="PF23055">
    <property type="entry name" value="DUF7041"/>
    <property type="match status" value="1"/>
</dbReference>
<dbReference type="PANTHER" id="PTHR33327:SF3">
    <property type="entry name" value="RNA-DIRECTED DNA POLYMERASE"/>
    <property type="match status" value="1"/>
</dbReference>
<feature type="domain" description="DUF7041" evidence="1">
    <location>
        <begin position="43"/>
        <end position="124"/>
    </location>
</feature>
<proteinExistence type="predicted"/>
<gene>
    <name evidence="2" type="ORF">PoB_005981900</name>
</gene>
<dbReference type="EMBL" id="BLXT01006766">
    <property type="protein sequence ID" value="GFO33314.1"/>
    <property type="molecule type" value="Genomic_DNA"/>
</dbReference>
<dbReference type="PANTHER" id="PTHR33327">
    <property type="entry name" value="ENDONUCLEASE"/>
    <property type="match status" value="1"/>
</dbReference>
<organism evidence="2 3">
    <name type="scientific">Plakobranchus ocellatus</name>
    <dbReference type="NCBI Taxonomy" id="259542"/>
    <lineage>
        <taxon>Eukaryota</taxon>
        <taxon>Metazoa</taxon>
        <taxon>Spiralia</taxon>
        <taxon>Lophotrochozoa</taxon>
        <taxon>Mollusca</taxon>
        <taxon>Gastropoda</taxon>
        <taxon>Heterobranchia</taxon>
        <taxon>Euthyneura</taxon>
        <taxon>Panpulmonata</taxon>
        <taxon>Sacoglossa</taxon>
        <taxon>Placobranchoidea</taxon>
        <taxon>Plakobranchidae</taxon>
        <taxon>Plakobranchus</taxon>
    </lineage>
</organism>
<evidence type="ECO:0000313" key="3">
    <source>
        <dbReference type="Proteomes" id="UP000735302"/>
    </source>
</evidence>
<sequence length="141" mass="15451">MSQFQGQCESAQTLLAALTSQLQSMAVQPGGHINAVSVSIKLLEFWSSSPEVWFARVEAQFDTKNITQDQTRYVYVVSALGVRTAEEVQDVLVNPPDADIYATLNNALIKAFGKSQAQRDNELLNLNGLGDKKTHCPAPQK</sequence>
<reference evidence="2 3" key="1">
    <citation type="journal article" date="2021" name="Elife">
        <title>Chloroplast acquisition without the gene transfer in kleptoplastic sea slugs, Plakobranchus ocellatus.</title>
        <authorList>
            <person name="Maeda T."/>
            <person name="Takahashi S."/>
            <person name="Yoshida T."/>
            <person name="Shimamura S."/>
            <person name="Takaki Y."/>
            <person name="Nagai Y."/>
            <person name="Toyoda A."/>
            <person name="Suzuki Y."/>
            <person name="Arimoto A."/>
            <person name="Ishii H."/>
            <person name="Satoh N."/>
            <person name="Nishiyama T."/>
            <person name="Hasebe M."/>
            <person name="Maruyama T."/>
            <person name="Minagawa J."/>
            <person name="Obokata J."/>
            <person name="Shigenobu S."/>
        </authorList>
    </citation>
    <scope>NUCLEOTIDE SEQUENCE [LARGE SCALE GENOMIC DNA]</scope>
</reference>
<keyword evidence="3" id="KW-1185">Reference proteome</keyword>
<protein>
    <recommendedName>
        <fullName evidence="1">DUF7041 domain-containing protein</fullName>
    </recommendedName>
</protein>
<evidence type="ECO:0000313" key="2">
    <source>
        <dbReference type="EMBL" id="GFO33314.1"/>
    </source>
</evidence>
<comment type="caution">
    <text evidence="2">The sequence shown here is derived from an EMBL/GenBank/DDBJ whole genome shotgun (WGS) entry which is preliminary data.</text>
</comment>
<dbReference type="InterPro" id="IPR055469">
    <property type="entry name" value="DUF7041"/>
</dbReference>
<accession>A0AAV4CNF4</accession>
<evidence type="ECO:0000259" key="1">
    <source>
        <dbReference type="Pfam" id="PF23055"/>
    </source>
</evidence>
<name>A0AAV4CNF4_9GAST</name>